<dbReference type="Pfam" id="PF08393">
    <property type="entry name" value="DHC_N2"/>
    <property type="match status" value="1"/>
</dbReference>
<dbReference type="FunFam" id="3.40.50.300:FF:002141">
    <property type="entry name" value="Dynein heavy chain"/>
    <property type="match status" value="1"/>
</dbReference>
<dbReference type="InterPro" id="IPR035699">
    <property type="entry name" value="AAA_6"/>
</dbReference>
<evidence type="ECO:0000256" key="8">
    <source>
        <dbReference type="ARBA" id="ARBA00023017"/>
    </source>
</evidence>
<dbReference type="GO" id="GO:0045505">
    <property type="term" value="F:dynein intermediate chain binding"/>
    <property type="evidence" value="ECO:0007669"/>
    <property type="project" value="InterPro"/>
</dbReference>
<dbReference type="Gene3D" id="1.20.140.100">
    <property type="entry name" value="Dynein heavy chain, N-terminal domain 2"/>
    <property type="match status" value="1"/>
</dbReference>
<evidence type="ECO:0000259" key="19">
    <source>
        <dbReference type="Pfam" id="PF12777"/>
    </source>
</evidence>
<evidence type="ECO:0000259" key="20">
    <source>
        <dbReference type="Pfam" id="PF12780"/>
    </source>
</evidence>
<dbReference type="Gene3D" id="3.20.180.20">
    <property type="entry name" value="Dynein heavy chain, N-terminal domain 2"/>
    <property type="match status" value="1"/>
</dbReference>
<evidence type="ECO:0000256" key="3">
    <source>
        <dbReference type="ARBA" id="ARBA00022490"/>
    </source>
</evidence>
<dbReference type="InterPro" id="IPR026983">
    <property type="entry name" value="DHC"/>
</dbReference>
<feature type="domain" description="Dynein heavy chain AAA lid" evidence="24">
    <location>
        <begin position="3673"/>
        <end position="3813"/>
    </location>
</feature>
<feature type="coiled-coil region" evidence="14">
    <location>
        <begin position="2916"/>
        <end position="2985"/>
    </location>
</feature>
<proteinExistence type="inferred from homology"/>
<dbReference type="InterPro" id="IPR013602">
    <property type="entry name" value="Dynein_heavy_linker"/>
</dbReference>
<dbReference type="InterPro" id="IPR041466">
    <property type="entry name" value="Dynein_AAA5_ext"/>
</dbReference>
<evidence type="ECO:0000256" key="10">
    <source>
        <dbReference type="ARBA" id="ARBA00023069"/>
    </source>
</evidence>
<feature type="region of interest" description="Disordered" evidence="15">
    <location>
        <begin position="1"/>
        <end position="67"/>
    </location>
</feature>
<evidence type="ECO:0000256" key="1">
    <source>
        <dbReference type="ARBA" id="ARBA00004430"/>
    </source>
</evidence>
<feature type="domain" description="Dynein heavy chain hydrolytic ATP-binding dynein motor region" evidence="18">
    <location>
        <begin position="1395"/>
        <end position="1721"/>
    </location>
</feature>
<dbReference type="Gene3D" id="3.10.490.20">
    <property type="match status" value="1"/>
</dbReference>
<dbReference type="InterPro" id="IPR042222">
    <property type="entry name" value="Dynein_2_N"/>
</dbReference>
<keyword evidence="3" id="KW-0963">Cytoplasm</keyword>
<dbReference type="OMA" id="NWMYLEF"/>
<dbReference type="FunFam" id="1.20.920.30:FF:000002">
    <property type="entry name" value="Dynein axonemal heavy chain 3"/>
    <property type="match status" value="1"/>
</dbReference>
<keyword evidence="12" id="KW-0206">Cytoskeleton</keyword>
<dbReference type="FunFam" id="3.10.490.20:FF:000005">
    <property type="entry name" value="Dynein axonemal heavy chain 6"/>
    <property type="match status" value="1"/>
</dbReference>
<evidence type="ECO:0000259" key="23">
    <source>
        <dbReference type="Pfam" id="PF17857"/>
    </source>
</evidence>
<dbReference type="Pfam" id="PF18199">
    <property type="entry name" value="Dynein_C"/>
    <property type="match status" value="1"/>
</dbReference>
<dbReference type="Gene3D" id="1.10.472.130">
    <property type="match status" value="1"/>
</dbReference>
<dbReference type="Gene3D" id="1.10.8.1220">
    <property type="match status" value="1"/>
</dbReference>
<keyword evidence="27" id="KW-1185">Reference proteome</keyword>
<dbReference type="Gene3D" id="1.20.920.20">
    <property type="match status" value="1"/>
</dbReference>
<feature type="coiled-coil region" evidence="14">
    <location>
        <begin position="1138"/>
        <end position="1165"/>
    </location>
</feature>
<evidence type="ECO:0000313" key="27">
    <source>
        <dbReference type="Proteomes" id="UP000051952"/>
    </source>
</evidence>
<dbReference type="FunFam" id="3.40.50.300:FF:000063">
    <property type="entry name" value="dynein heavy chain 6, axonemal"/>
    <property type="match status" value="1"/>
</dbReference>
<feature type="domain" description="Dynein heavy chain linker" evidence="17">
    <location>
        <begin position="856"/>
        <end position="1262"/>
    </location>
</feature>
<dbReference type="Pfam" id="PF17857">
    <property type="entry name" value="AAA_lid_1"/>
    <property type="match status" value="1"/>
</dbReference>
<sequence length="4132" mass="470142">MPVYPRSEDAPSSNADAKREHLEKLRQQRAEFDTVTVGGGRLEPKRETNSAPAPGTTGARPSQAPNNTTYKFQITECFAHDVPQMKAPSATRTVKTLVNPNSTARKVIPLPSAEPKDQQGGEGTFDMGGAQGGELVTVPEASEKELVDPDEILMRTIQQATSKRPATTADVAVAPNDDIEICKLRNAEDTVSYFSVHGASSAVKYVYLNQTRHALDFRPYDLSVVLRGHQESEHYVISSTGVVHIRPGHPSEVVSLSDWMKETAMFNVLRRVRFFKNYLIYKAFIQWKNNIRLKLFNDTRRRLCKKFFLSKSTFAGPTMDLVKTSFDLTTASLLEYEATGKYDYTIDEFNNQQTRQRQKASVDFGTCLERMEAKLTKLTDAIQQRANVPDLNTMESLEQYLLANSVATGKDKKGSRKMKSMLEAKEEQFERMRELKRSMVEYSMLDSFIRLVDYIAAENIFRNALLTVLHFYKTTISHRGSDMKVGFQLLIQPTEDAMIYKPGQPEIEKMYTEMVEDIVQTVNGVIRIMNQKPLKIYFAKTPKLWNIGTEFKRDARVIQTKSDTLSIMKEEFRQANEKMQTYADTRPWFGFIARDWPEIRDQWAGNESTLTCETIAGLYQQLEVATKAFKTLNASHVCHMLWINATKLRGEVEPKVAGIREEVNATLRLTAKLRTTRLQTYFKQKIQLLSERPTDLKKFADFVANYNEVLEQQPTTEAEIAEAEALYDLMEKEQVEITDDLDKQLRERTLGNQQPGSSQRDMFEEARDHADEFRQQQLAARISDLGNEVTRVEEECLGMQQILKGEEFVIHSDTTETALDYLADIEQKLKEIKDRQSQYVRYGKLFNNSSLDWNSLDELNKLFEARKEVWTLLDTYNKKVEYWFDTPLRELDTNAVESETAVMLRRANAVTRLMKEKEYADEVGPHVLAELMKLKQNMPVIQDCGNKNMTAEHWNKIFGQITGGVYTYNEGLNLNILRERDIWSWKDVVGEQSGIATGEWRLTNDIENIKTIWDNVGFETKKYKEDREIYILDKLEEVIQQLDDHHIQLQTIMASRFVAGIRGKVEDWSTRLRTISDVIEEWITLQKNWMYLEFIFSSDDIKRQLPEESERFDIVDRLFKTITGKANTVKNVLNICTEDRLLQQLRDNNKAIDEIQKKLEDYLETKRVAFPRFYFLSNDELLSILSDVRNPRAVQPHLPKCFDSIAALNFNNEAATEIGGMKSGEGESVTFERVVHPVGNVEQWLSQIELTMKSSLLMHMRDTVDAYPRRVREEWFFEYPSQCIQAVDMIVWTSEVEAAIQSNQLGDYHQQYHKQIIQTVSLVKRELTRLQRTLVCTLIVVDVHNRDVVHNLVTNNVKQVTDFEWVQQLKYYWEHDSNSNGLNVGIHHSSANLWYGYEYLGNQPRLVITPLTDRAFLTCTSALAMNLGAAPQGPAGTGKTESVKDLGKALARQVVVFNCSDGINYKTMSRMFAGLAQAGAWACFDEFNRIELEVLSVIAQQMLEIVMALGQKLDQMEFDGHPIRLSKNFGVFITMNPGYAGRTELPDNLKALFRPICMMIPDYALIAEIMFYSEGFSDARTLAQKMVQLYKLSSEQLSKQDHYDFGMRAVKSILVMAGSLKRNNPDESEDMLLIRAMRDSNVPKFLREDTILFMALIKDLFPSVEIQDNVNHTLVEFMTEEMHRRKLQIVDGMVLKTVQLFDTLIVRHGVMMVGQTYCSKTTIVETLQSTLTNLKAADKDPKGNIPLFNKVKTHILNPKSVTMGELYGEVNEMTREWTDGILSNIARGVTREAQQNMDRQWIVFDGPVDAVWIENMNTVLDDNKMLCLFNGERIKLPATATFMFEVQDLRVASPATVSRCGMVFVEPYYLDGDRGWIPVAQSLVAEKAESQPKFRGKRMLELMMNLFPRALDFIRNECKEYIPTVDAQLAVSCIELLSGYVDSLKEPQVFEFETVAAAAAAAGEGAEGAQAATEADAALPEFKRPAITFKDAKADEQGLFDMYFVISFIWSVGGNLADSSRVKFSEFVKPLLREICPSQIALDDGKSIYDYVVHRASMKFITWDHIVPDFNYQKDIPYFDLFVPTAETTALKSVMTILTTVQRNILVSGVTGVGKSAVVLDFLSTTLQGDNPNSRYEYFSTVFSAQTRAKDVEDRLDSKLYKVKGNLLGPSPGKKAIFFVDDLNMPALEKYGASPPIELLRQLITHKGFFDKKKVPAAFKEIQDIIFIACCGVPGGGRNDVTRRLTSRFHLICQPVVADVSTRRIFTTILHGFLGQWASDVRALAPKFVSATKTCYDRIAAEKLPTPAKSHYTFNLRDFGKVVQGVLQVQPKYVPDRDSVVRLFIHEVSRVFHDRLVDEADKRWWWNLLQGVVEEEFDLSWQPSYEGLIFGDYMRRDRGRYEEVADISLLQDKLVEYQGAYNIDFNKETELVFFSDAAHHLSRICRICRQPRGNALLVGVGGSGRQSLTRLAAYVCEMPLFQIAITRSFGVTEFRDNVKEVLLQAGCGNKSVVFLLSDSQIVKEQMLEDINNILNTGEIPNLMLPEDVDKIIEACRPFVKAAGKQETRNVMLAQFVTMCRDNVHIVLSMSPVGEQFRRRLRMFPSLVNCCTIDWFTKWPADALRGVAMRMFGNVQVTDDVKTALAVMCVQIHQDVEDVSHEFFEELRRHNYTTPTSYLELLNSYTKMLDEQSTTVINQINRLQGGLDKLQSTQVLVDQMKIDLKAMQPKLEEAAKSTAEIMITVDREQKEAEVVRTQCAGEEEVASGIRKEADGVRLECQVELDKALPILKSAEDALNELKPDDIREVKGFLKPAARVVLVLEAVLVLLGERDLSWDRAKVMMGRIEFIKDLQTYKKDDMTERTIRQLQKYINNPEFKPEEVAKSSKACKSLCSWVIAINNYYDVTKVIIPKKEQLAAAEAKLQVAAAALATAQGKLKVIEEKVAGLRQSMQENIDRKKQLEDDMKLTEKRLDRAEQLMSGLASEQVRWTASIEKLKESKIELTGTIMLAAGCVAYLGPFTSPYRIRMMLNWSSKCRELKIPVAQGEFSLSDIGDPVKVRQWGQRGLPMDQFSVENGIISTRSQRWCLCIDPQGQANNWIRAMERDNNLKIIKLSDPNYMRTLENAVKVGLPVLLENIEEQVDAAIDPVLLRQTYRSQGRLLLKLGDSEIDYEPSFRFYMTTKLPNPHYMPELQIKVTIVNFTVTQKGLEDQLLADVVRYEYAELEQRADKTVTDIAEGKGQLKDIEDKILSLLASSTGNILDNEVLINTLGEAKKTSESVTKALEVAETTQKDIVAARNRYRPVATRGSLIYSVISEVSQIDHMYQISLDFFKRLFIQTLKKTEQSSDVDKRVAILLPAVTLNSYSTICRGLFEKDKQLFVFLMVSHIFRDAGEFSAEEWNFFLKGSEGRRLVDPDTDRWPEWTSEAAWNELTALTALRGFDDLKNDVWANEDEWQTWATSDTAYNTYPAQLSKLSEWHRLLVLKVFREDLVPYGMTKVVGAYLGKVFMESPAFDLEASFGDSTPMSPIIFVLTTGTDPTATFTEFADKKGFGDRKLMLSLGQDQGSKAQEMITQASKSGMWVYLQNCHVYASWMPSLERILEDLMLKDVHKDFRLWLTTMPTSFFPVLVLQSGIKVVKEPPKGLKANIRDSFLLAVNPELWESCPQNANNWKRLLTSLSYFHAIIQERRKFGPLGWNIAYEWNQSDFSASIKSLFTFLSDYEGVPWMALKYMTGVINYGGRVTDFLDSRCLQTILRKFFDPVVTQAGQFNVTADGVYCIPSDVSGIDTVKDYLSNLPPFENPELFGLHVNADITFNRNQSRKQLATILLVQPRSKTGGGMSTDEKVFNIAVEFESRLPAEIDKAKGHEDTYRITESGTMISLGTVASQEIDVFNAINSKLKRTLRELQRGIKGEVVMSAQLESMYNAFIVGQVPQLWHEGGYLSLKPLASWFEDTLARIEFLRDWNDNGIPTSFWISGFFFPQGFLTGVLQTHSRTFKIPIDDIKFRTNLTHYQGADQVEDPPETGVYIHGLFMEGARFNRDTMAIDESMKGELYTKVPVIWLEPVTRSVVTTKTDTYSCPVYKTSSRAGALSTTGLSTNFVLSLDVDAGAKVPDHWILRGVALLCMLDD</sequence>
<dbReference type="Gene3D" id="1.20.1270.280">
    <property type="match status" value="1"/>
</dbReference>
<dbReference type="Pfam" id="PF12774">
    <property type="entry name" value="AAA_6"/>
    <property type="match status" value="1"/>
</dbReference>
<evidence type="ECO:0000259" key="25">
    <source>
        <dbReference type="Pfam" id="PF18199"/>
    </source>
</evidence>
<dbReference type="InterPro" id="IPR004273">
    <property type="entry name" value="Dynein_heavy_D6_P-loop"/>
</dbReference>
<dbReference type="FunFam" id="3.40.50.300:FF:000362">
    <property type="entry name" value="Dynein, axonemal, heavy chain 6"/>
    <property type="match status" value="1"/>
</dbReference>
<dbReference type="InterPro" id="IPR027417">
    <property type="entry name" value="P-loop_NTPase"/>
</dbReference>
<dbReference type="InterPro" id="IPR042219">
    <property type="entry name" value="AAA_lid_11_sf"/>
</dbReference>
<evidence type="ECO:0000256" key="2">
    <source>
        <dbReference type="ARBA" id="ARBA00008887"/>
    </source>
</evidence>
<dbReference type="GO" id="GO:0051959">
    <property type="term" value="F:dynein light intermediate chain binding"/>
    <property type="evidence" value="ECO:0007669"/>
    <property type="project" value="InterPro"/>
</dbReference>
<dbReference type="EMBL" id="CYKH01002116">
    <property type="protein sequence ID" value="CUG93067.1"/>
    <property type="molecule type" value="Genomic_DNA"/>
</dbReference>
<evidence type="ECO:0000259" key="17">
    <source>
        <dbReference type="Pfam" id="PF08393"/>
    </source>
</evidence>
<keyword evidence="9 14" id="KW-0175">Coiled coil</keyword>
<dbReference type="PANTHER" id="PTHR22878:SF68">
    <property type="entry name" value="DYNEIN HEAVY CHAIN 6, AXONEMAL-LIKE"/>
    <property type="match status" value="1"/>
</dbReference>
<evidence type="ECO:0000256" key="12">
    <source>
        <dbReference type="ARBA" id="ARBA00023212"/>
    </source>
</evidence>
<dbReference type="GO" id="GO:0005524">
    <property type="term" value="F:ATP binding"/>
    <property type="evidence" value="ECO:0007669"/>
    <property type="project" value="UniProtKB-KW"/>
</dbReference>
<dbReference type="Pfam" id="PF12781">
    <property type="entry name" value="AAA_9"/>
    <property type="match status" value="1"/>
</dbReference>
<dbReference type="Pfam" id="PF12775">
    <property type="entry name" value="AAA_7"/>
    <property type="match status" value="1"/>
</dbReference>
<name>A0A0S4JQN9_BODSA</name>
<dbReference type="Pfam" id="PF12780">
    <property type="entry name" value="AAA_8"/>
    <property type="match status" value="1"/>
</dbReference>
<dbReference type="FunFam" id="1.20.58.1120:FF:000007">
    <property type="entry name" value="Dynein heavy chain 4"/>
    <property type="match status" value="1"/>
</dbReference>
<feature type="domain" description="Dynein heavy chain C-terminal" evidence="25">
    <location>
        <begin position="3820"/>
        <end position="4128"/>
    </location>
</feature>
<organism evidence="26 27">
    <name type="scientific">Bodo saltans</name>
    <name type="common">Flagellated protozoan</name>
    <dbReference type="NCBI Taxonomy" id="75058"/>
    <lineage>
        <taxon>Eukaryota</taxon>
        <taxon>Discoba</taxon>
        <taxon>Euglenozoa</taxon>
        <taxon>Kinetoplastea</taxon>
        <taxon>Metakinetoplastina</taxon>
        <taxon>Eubodonida</taxon>
        <taxon>Bodonidae</taxon>
        <taxon>Bodo</taxon>
    </lineage>
</organism>
<protein>
    <submittedName>
        <fullName evidence="26">Dynein heavy chain, putative</fullName>
    </submittedName>
</protein>
<dbReference type="InterPro" id="IPR041658">
    <property type="entry name" value="AAA_lid_11"/>
</dbReference>
<feature type="domain" description="Dynein heavy chain coiled coil stalk" evidence="19">
    <location>
        <begin position="2701"/>
        <end position="3029"/>
    </location>
</feature>
<evidence type="ECO:0000259" key="18">
    <source>
        <dbReference type="Pfam" id="PF12774"/>
    </source>
</evidence>
<evidence type="ECO:0000259" key="24">
    <source>
        <dbReference type="Pfam" id="PF18198"/>
    </source>
</evidence>
<evidence type="ECO:0000256" key="5">
    <source>
        <dbReference type="ARBA" id="ARBA00022737"/>
    </source>
</evidence>
<dbReference type="GO" id="GO:0007018">
    <property type="term" value="P:microtubule-based movement"/>
    <property type="evidence" value="ECO:0007669"/>
    <property type="project" value="InterPro"/>
</dbReference>
<evidence type="ECO:0000256" key="7">
    <source>
        <dbReference type="ARBA" id="ARBA00022840"/>
    </source>
</evidence>
<feature type="domain" description="Dynein heavy chain AAA 5 extension" evidence="22">
    <location>
        <begin position="1901"/>
        <end position="1949"/>
    </location>
</feature>
<keyword evidence="8" id="KW-0243">Dynein</keyword>
<dbReference type="Gene3D" id="3.40.50.300">
    <property type="entry name" value="P-loop containing nucleotide triphosphate hydrolases"/>
    <property type="match status" value="5"/>
</dbReference>
<evidence type="ECO:0000259" key="22">
    <source>
        <dbReference type="Pfam" id="PF17852"/>
    </source>
</evidence>
<dbReference type="InterPro" id="IPR043160">
    <property type="entry name" value="Dynein_C_barrel"/>
</dbReference>
<feature type="domain" description="Dynein heavy chain region D6 P-loop" evidence="16">
    <location>
        <begin position="3526"/>
        <end position="3639"/>
    </location>
</feature>
<dbReference type="Gene3D" id="6.10.140.1060">
    <property type="match status" value="1"/>
</dbReference>
<evidence type="ECO:0000256" key="11">
    <source>
        <dbReference type="ARBA" id="ARBA00023175"/>
    </source>
</evidence>
<dbReference type="Gene3D" id="1.10.8.720">
    <property type="entry name" value="Region D6 of dynein motor"/>
    <property type="match status" value="1"/>
</dbReference>
<comment type="similarity">
    <text evidence="2">Belongs to the dynein heavy chain family.</text>
</comment>
<dbReference type="PANTHER" id="PTHR22878">
    <property type="entry name" value="DYNEIN HEAVY CHAIN 6, AXONEMAL-LIKE-RELATED"/>
    <property type="match status" value="1"/>
</dbReference>
<evidence type="ECO:0000256" key="13">
    <source>
        <dbReference type="ARBA" id="ARBA00023273"/>
    </source>
</evidence>
<dbReference type="FunFam" id="1.20.920.20:FF:000013">
    <property type="entry name" value="Dynein Heavy Chain"/>
    <property type="match status" value="1"/>
</dbReference>
<dbReference type="VEuPathDB" id="TriTrypDB:BSAL_40590"/>
<dbReference type="OrthoDB" id="5593012at2759"/>
<dbReference type="GO" id="GO:0005874">
    <property type="term" value="C:microtubule"/>
    <property type="evidence" value="ECO:0007669"/>
    <property type="project" value="UniProtKB-KW"/>
</dbReference>
<dbReference type="InterPro" id="IPR041228">
    <property type="entry name" value="Dynein_C"/>
</dbReference>
<dbReference type="FunFam" id="3.20.180.20:FF:000001">
    <property type="entry name" value="Dynein axonemal heavy chain 5"/>
    <property type="match status" value="1"/>
</dbReference>
<dbReference type="InterPro" id="IPR024743">
    <property type="entry name" value="Dynein_HC_stalk"/>
</dbReference>
<evidence type="ECO:0000256" key="9">
    <source>
        <dbReference type="ARBA" id="ARBA00023054"/>
    </source>
</evidence>
<dbReference type="FunFam" id="1.10.8.710:FF:000004">
    <property type="entry name" value="Dynein axonemal heavy chain 6"/>
    <property type="match status" value="1"/>
</dbReference>
<feature type="compositionally biased region" description="Basic and acidic residues" evidence="15">
    <location>
        <begin position="16"/>
        <end position="32"/>
    </location>
</feature>
<keyword evidence="10" id="KW-0969">Cilium</keyword>
<evidence type="ECO:0000256" key="6">
    <source>
        <dbReference type="ARBA" id="ARBA00022741"/>
    </source>
</evidence>
<dbReference type="InterPro" id="IPR043157">
    <property type="entry name" value="Dynein_AAA1S"/>
</dbReference>
<dbReference type="InterPro" id="IPR035706">
    <property type="entry name" value="AAA_9"/>
</dbReference>
<evidence type="ECO:0000259" key="21">
    <source>
        <dbReference type="Pfam" id="PF12781"/>
    </source>
</evidence>
<dbReference type="SUPFAM" id="SSF52540">
    <property type="entry name" value="P-loop containing nucleoside triphosphate hydrolases"/>
    <property type="match status" value="4"/>
</dbReference>
<dbReference type="GO" id="GO:0005930">
    <property type="term" value="C:axoneme"/>
    <property type="evidence" value="ECO:0007669"/>
    <property type="project" value="UniProtKB-SubCell"/>
</dbReference>
<feature type="domain" description="Dynein heavy chain AAA 5 extension" evidence="22">
    <location>
        <begin position="1979"/>
        <end position="2064"/>
    </location>
</feature>
<evidence type="ECO:0000256" key="14">
    <source>
        <dbReference type="SAM" id="Coils"/>
    </source>
</evidence>
<comment type="subcellular location">
    <subcellularLocation>
        <location evidence="1">Cytoplasm</location>
        <location evidence="1">Cytoskeleton</location>
        <location evidence="1">Cilium axoneme</location>
    </subcellularLocation>
</comment>
<keyword evidence="4" id="KW-0493">Microtubule</keyword>
<dbReference type="InterPro" id="IPR024317">
    <property type="entry name" value="Dynein_heavy_chain_D4_dom"/>
</dbReference>
<dbReference type="Gene3D" id="1.10.8.710">
    <property type="match status" value="1"/>
</dbReference>
<dbReference type="FunFam" id="1.20.140.100:FF:000004">
    <property type="entry name" value="Dynein axonemal heavy chain 6"/>
    <property type="match status" value="1"/>
</dbReference>
<evidence type="ECO:0000313" key="26">
    <source>
        <dbReference type="EMBL" id="CUG93067.1"/>
    </source>
</evidence>
<evidence type="ECO:0000259" key="16">
    <source>
        <dbReference type="Pfam" id="PF03028"/>
    </source>
</evidence>
<evidence type="ECO:0000256" key="15">
    <source>
        <dbReference type="SAM" id="MobiDB-lite"/>
    </source>
</evidence>
<evidence type="ECO:0000256" key="4">
    <source>
        <dbReference type="ARBA" id="ARBA00022701"/>
    </source>
</evidence>
<dbReference type="Pfam" id="PF12777">
    <property type="entry name" value="MT"/>
    <property type="match status" value="1"/>
</dbReference>
<dbReference type="Pfam" id="PF17852">
    <property type="entry name" value="Dynein_AAA_lid"/>
    <property type="match status" value="2"/>
</dbReference>
<dbReference type="Gene3D" id="1.20.58.1120">
    <property type="match status" value="1"/>
</dbReference>
<reference evidence="27" key="1">
    <citation type="submission" date="2015-09" db="EMBL/GenBank/DDBJ databases">
        <authorList>
            <consortium name="Pathogen Informatics"/>
        </authorList>
    </citation>
    <scope>NUCLEOTIDE SEQUENCE [LARGE SCALE GENOMIC DNA]</scope>
    <source>
        <strain evidence="27">Lake Konstanz</strain>
    </source>
</reference>
<keyword evidence="6" id="KW-0547">Nucleotide-binding</keyword>
<keyword evidence="13" id="KW-0966">Cell projection</keyword>
<gene>
    <name evidence="26" type="ORF">BSAL_40590</name>
</gene>
<dbReference type="FunFam" id="1.10.8.1220:FF:000001">
    <property type="entry name" value="Dynein axonemal heavy chain 5"/>
    <property type="match status" value="1"/>
</dbReference>
<dbReference type="InterPro" id="IPR041589">
    <property type="entry name" value="DNAH3_AAA_lid_1"/>
</dbReference>
<feature type="domain" description="Dynein heavy chain ATP-binding dynein motor region" evidence="21">
    <location>
        <begin position="3060"/>
        <end position="3281"/>
    </location>
</feature>
<accession>A0A0S4JQN9</accession>
<keyword evidence="5" id="KW-0677">Repeat</keyword>
<dbReference type="GO" id="GO:0030286">
    <property type="term" value="C:dynein complex"/>
    <property type="evidence" value="ECO:0007669"/>
    <property type="project" value="UniProtKB-KW"/>
</dbReference>
<dbReference type="Pfam" id="PF18198">
    <property type="entry name" value="AAA_lid_11"/>
    <property type="match status" value="1"/>
</dbReference>
<feature type="domain" description="Dynein heavy chain AAA module D4" evidence="20">
    <location>
        <begin position="2430"/>
        <end position="2687"/>
    </location>
</feature>
<keyword evidence="7" id="KW-0067">ATP-binding</keyword>
<dbReference type="Gene3D" id="1.20.920.30">
    <property type="match status" value="1"/>
</dbReference>
<dbReference type="FunFam" id="3.40.50.300:FF:001145">
    <property type="entry name" value="Putative dynein heavy chain"/>
    <property type="match status" value="1"/>
</dbReference>
<dbReference type="InterPro" id="IPR042228">
    <property type="entry name" value="Dynein_linker_3"/>
</dbReference>
<dbReference type="Proteomes" id="UP000051952">
    <property type="component" value="Unassembled WGS sequence"/>
</dbReference>
<keyword evidence="11" id="KW-0505">Motor protein</keyword>
<feature type="domain" description="Dynein heavy chain 3 AAA+ lid" evidence="23">
    <location>
        <begin position="2291"/>
        <end position="2377"/>
    </location>
</feature>
<dbReference type="Pfam" id="PF03028">
    <property type="entry name" value="Dynein_heavy"/>
    <property type="match status" value="1"/>
</dbReference>
<dbReference type="GO" id="GO:0008569">
    <property type="term" value="F:minus-end-directed microtubule motor activity"/>
    <property type="evidence" value="ECO:0007669"/>
    <property type="project" value="InterPro"/>
</dbReference>